<evidence type="ECO:0000256" key="1">
    <source>
        <dbReference type="ARBA" id="ARBA00022908"/>
    </source>
</evidence>
<dbReference type="InterPro" id="IPR050090">
    <property type="entry name" value="Tyrosine_recombinase_XerCD"/>
</dbReference>
<evidence type="ECO:0000313" key="9">
    <source>
        <dbReference type="Proteomes" id="UP001158058"/>
    </source>
</evidence>
<organism evidence="8 9">
    <name type="scientific">Aquipseudomonas alcaligenes</name>
    <name type="common">Pseudomonas alcaligenes</name>
    <dbReference type="NCBI Taxonomy" id="43263"/>
    <lineage>
        <taxon>Bacteria</taxon>
        <taxon>Pseudomonadati</taxon>
        <taxon>Pseudomonadota</taxon>
        <taxon>Gammaproteobacteria</taxon>
        <taxon>Pseudomonadales</taxon>
        <taxon>Pseudomonadaceae</taxon>
        <taxon>Aquipseudomonas</taxon>
    </lineage>
</organism>
<dbReference type="InterPro" id="IPR011010">
    <property type="entry name" value="DNA_brk_join_enz"/>
</dbReference>
<evidence type="ECO:0000256" key="3">
    <source>
        <dbReference type="ARBA" id="ARBA00023172"/>
    </source>
</evidence>
<protein>
    <submittedName>
        <fullName evidence="8">Tyrosine-type recombinase/integrase</fullName>
    </submittedName>
</protein>
<name>A0AB73I353_AQUAC</name>
<evidence type="ECO:0000256" key="4">
    <source>
        <dbReference type="PROSITE-ProRule" id="PRU01248"/>
    </source>
</evidence>
<gene>
    <name evidence="8" type="ORF">N7380_19960</name>
</gene>
<dbReference type="GO" id="GO:0006310">
    <property type="term" value="P:DNA recombination"/>
    <property type="evidence" value="ECO:0007669"/>
    <property type="project" value="UniProtKB-KW"/>
</dbReference>
<proteinExistence type="predicted"/>
<keyword evidence="3" id="KW-0233">DNA recombination</keyword>
<dbReference type="PANTHER" id="PTHR30349">
    <property type="entry name" value="PHAGE INTEGRASE-RELATED"/>
    <property type="match status" value="1"/>
</dbReference>
<dbReference type="Gene3D" id="1.10.443.10">
    <property type="entry name" value="Intergrase catalytic core"/>
    <property type="match status" value="1"/>
</dbReference>
<evidence type="ECO:0000256" key="5">
    <source>
        <dbReference type="SAM" id="MobiDB-lite"/>
    </source>
</evidence>
<dbReference type="PROSITE" id="PS51898">
    <property type="entry name" value="TYR_RECOMBINASE"/>
    <property type="match status" value="1"/>
</dbReference>
<dbReference type="Pfam" id="PF00589">
    <property type="entry name" value="Phage_integrase"/>
    <property type="match status" value="1"/>
</dbReference>
<dbReference type="InterPro" id="IPR057084">
    <property type="entry name" value="Int_N"/>
</dbReference>
<evidence type="ECO:0000256" key="2">
    <source>
        <dbReference type="ARBA" id="ARBA00023125"/>
    </source>
</evidence>
<dbReference type="GO" id="GO:0015074">
    <property type="term" value="P:DNA integration"/>
    <property type="evidence" value="ECO:0007669"/>
    <property type="project" value="UniProtKB-KW"/>
</dbReference>
<evidence type="ECO:0000259" key="7">
    <source>
        <dbReference type="PROSITE" id="PS51900"/>
    </source>
</evidence>
<dbReference type="PANTHER" id="PTHR30349:SF93">
    <property type="entry name" value="FELS-2 PROPHAGE PROTEIN"/>
    <property type="match status" value="1"/>
</dbReference>
<feature type="domain" description="Tyr recombinase" evidence="6">
    <location>
        <begin position="159"/>
        <end position="320"/>
    </location>
</feature>
<accession>A0AB73I353</accession>
<keyword evidence="2 4" id="KW-0238">DNA-binding</keyword>
<reference evidence="8" key="1">
    <citation type="submission" date="2022-09" db="EMBL/GenBank/DDBJ databases">
        <title>Intensive care unit water sources are persistently colonized with multi-drug resistant bacteria and are the site of extensive horizontal gene transfer of antibiotic resistance genes.</title>
        <authorList>
            <person name="Diorio-Toth L."/>
        </authorList>
    </citation>
    <scope>NUCLEOTIDE SEQUENCE</scope>
    <source>
        <strain evidence="8">GD04146</strain>
    </source>
</reference>
<dbReference type="SUPFAM" id="SSF56349">
    <property type="entry name" value="DNA breaking-rejoining enzymes"/>
    <property type="match status" value="1"/>
</dbReference>
<dbReference type="Proteomes" id="UP001158058">
    <property type="component" value="Unassembled WGS sequence"/>
</dbReference>
<dbReference type="AlphaFoldDB" id="A0AB73I353"/>
<keyword evidence="1" id="KW-0229">DNA integration</keyword>
<dbReference type="Pfam" id="PF24624">
    <property type="entry name" value="Int_N"/>
    <property type="match status" value="1"/>
</dbReference>
<evidence type="ECO:0000259" key="6">
    <source>
        <dbReference type="PROSITE" id="PS51898"/>
    </source>
</evidence>
<dbReference type="InterPro" id="IPR013762">
    <property type="entry name" value="Integrase-like_cat_sf"/>
</dbReference>
<dbReference type="RefSeq" id="WP_280003416.1">
    <property type="nucleotide sequence ID" value="NZ_JAODZF010000019.1"/>
</dbReference>
<dbReference type="EMBL" id="JAODZF010000019">
    <property type="protein sequence ID" value="MDH0144595.1"/>
    <property type="molecule type" value="Genomic_DNA"/>
</dbReference>
<dbReference type="PROSITE" id="PS51900">
    <property type="entry name" value="CB"/>
    <property type="match status" value="1"/>
</dbReference>
<feature type="domain" description="Core-binding (CB)" evidence="7">
    <location>
        <begin position="58"/>
        <end position="137"/>
    </location>
</feature>
<dbReference type="GO" id="GO:0003677">
    <property type="term" value="F:DNA binding"/>
    <property type="evidence" value="ECO:0007669"/>
    <property type="project" value="UniProtKB-UniRule"/>
</dbReference>
<dbReference type="Gene3D" id="1.10.150.130">
    <property type="match status" value="1"/>
</dbReference>
<feature type="region of interest" description="Disordered" evidence="5">
    <location>
        <begin position="330"/>
        <end position="352"/>
    </location>
</feature>
<dbReference type="InterPro" id="IPR002104">
    <property type="entry name" value="Integrase_catalytic"/>
</dbReference>
<sequence>MAIEQLPDGRWKVDVEPIKGKRFRKIVKTKAEALRFEATKRAAMIQPANWNPKPKDRRKLSELVERWYDLHGHSITSGRRRKNTLLLMCQRLGDPVATKLNGAHLVELRRVELDAGAVPKSINNRLTYLKAVFNELYRLGDIDYPNPLAKVKPLKFQERQLSYLTTSQIPQLLKALDESRSRCVRLVAEVCLATGARWSEAQGLTVERIGSGVITFANTKSKRLRTIPISEGLESRLADYLGKHGRFTDCSRAFRIAIKNTGIILPRGQCSHVLRHTFASHFMMNGGNILTLKEILGHASLTMTMRYAHLSPAHLRDALKLGPLADFDTSSTPAKGDKNKILTNQLDGGAES</sequence>
<dbReference type="InterPro" id="IPR044068">
    <property type="entry name" value="CB"/>
</dbReference>
<dbReference type="InterPro" id="IPR010998">
    <property type="entry name" value="Integrase_recombinase_N"/>
</dbReference>
<dbReference type="CDD" id="cd00796">
    <property type="entry name" value="INT_Rci_Hp1_C"/>
    <property type="match status" value="1"/>
</dbReference>
<evidence type="ECO:0000313" key="8">
    <source>
        <dbReference type="EMBL" id="MDH0144595.1"/>
    </source>
</evidence>
<comment type="caution">
    <text evidence="8">The sequence shown here is derived from an EMBL/GenBank/DDBJ whole genome shotgun (WGS) entry which is preliminary data.</text>
</comment>